<sequence>MLHRFILFIGIILFTFSCGEDDSGECNGICTEEFKSINVEITDSEENPVVLDSDNLVPDCA</sequence>
<dbReference type="Proteomes" id="UP000199116">
    <property type="component" value="Unassembled WGS sequence"/>
</dbReference>
<accession>A0A1I2KZP1</accession>
<gene>
    <name evidence="1" type="ORF">SAMN04488033_10663</name>
</gene>
<evidence type="ECO:0000313" key="2">
    <source>
        <dbReference type="Proteomes" id="UP000199116"/>
    </source>
</evidence>
<proteinExistence type="predicted"/>
<dbReference type="EMBL" id="FOOH01000006">
    <property type="protein sequence ID" value="SFF71818.1"/>
    <property type="molecule type" value="Genomic_DNA"/>
</dbReference>
<evidence type="ECO:0000313" key="1">
    <source>
        <dbReference type="EMBL" id="SFF71818.1"/>
    </source>
</evidence>
<dbReference type="PROSITE" id="PS51257">
    <property type="entry name" value="PROKAR_LIPOPROTEIN"/>
    <property type="match status" value="1"/>
</dbReference>
<protein>
    <submittedName>
        <fullName evidence="1">Uncharacterized protein</fullName>
    </submittedName>
</protein>
<organism evidence="1 2">
    <name type="scientific">Salegentibacter agarivorans</name>
    <dbReference type="NCBI Taxonomy" id="345907"/>
    <lineage>
        <taxon>Bacteria</taxon>
        <taxon>Pseudomonadati</taxon>
        <taxon>Bacteroidota</taxon>
        <taxon>Flavobacteriia</taxon>
        <taxon>Flavobacteriales</taxon>
        <taxon>Flavobacteriaceae</taxon>
        <taxon>Salegentibacter</taxon>
    </lineage>
</organism>
<reference evidence="2" key="1">
    <citation type="submission" date="2016-10" db="EMBL/GenBank/DDBJ databases">
        <authorList>
            <person name="Varghese N."/>
            <person name="Submissions S."/>
        </authorList>
    </citation>
    <scope>NUCLEOTIDE SEQUENCE [LARGE SCALE GENOMIC DNA]</scope>
    <source>
        <strain evidence="2">DSM 23515</strain>
    </source>
</reference>
<name>A0A1I2KZP1_9FLAO</name>
<keyword evidence="2" id="KW-1185">Reference proteome</keyword>
<dbReference type="RefSeq" id="WP_075327478.1">
    <property type="nucleotide sequence ID" value="NZ_FOOH01000006.1"/>
</dbReference>
<dbReference type="AlphaFoldDB" id="A0A1I2KZP1"/>